<feature type="domain" description="Glycosyl hydrolase family 13 catalytic" evidence="3">
    <location>
        <begin position="22"/>
        <end position="364"/>
    </location>
</feature>
<dbReference type="Proteomes" id="UP000575985">
    <property type="component" value="Unassembled WGS sequence"/>
</dbReference>
<evidence type="ECO:0000313" key="4">
    <source>
        <dbReference type="EMBL" id="NYI96211.1"/>
    </source>
</evidence>
<dbReference type="SMART" id="SM00642">
    <property type="entry name" value="Aamy"/>
    <property type="match status" value="1"/>
</dbReference>
<name>A0A853BNW9_9ACTN</name>
<keyword evidence="2 4" id="KW-0326">Glycosidase</keyword>
<keyword evidence="1" id="KW-0378">Hydrolase</keyword>
<evidence type="ECO:0000259" key="3">
    <source>
        <dbReference type="SMART" id="SM00642"/>
    </source>
</evidence>
<evidence type="ECO:0000313" key="5">
    <source>
        <dbReference type="Proteomes" id="UP000575985"/>
    </source>
</evidence>
<dbReference type="AlphaFoldDB" id="A0A853BNW9"/>
<dbReference type="GO" id="GO:0005975">
    <property type="term" value="P:carbohydrate metabolic process"/>
    <property type="evidence" value="ECO:0007669"/>
    <property type="project" value="InterPro"/>
</dbReference>
<dbReference type="SUPFAM" id="SSF51445">
    <property type="entry name" value="(Trans)glycosidases"/>
    <property type="match status" value="1"/>
</dbReference>
<protein>
    <submittedName>
        <fullName evidence="4">Glycosidase</fullName>
    </submittedName>
</protein>
<dbReference type="Pfam" id="PF00128">
    <property type="entry name" value="Alpha-amylase"/>
    <property type="match status" value="2"/>
</dbReference>
<dbReference type="EMBL" id="JACCFO010000001">
    <property type="protein sequence ID" value="NYI96211.1"/>
    <property type="molecule type" value="Genomic_DNA"/>
</dbReference>
<dbReference type="PANTHER" id="PTHR10357">
    <property type="entry name" value="ALPHA-AMYLASE FAMILY MEMBER"/>
    <property type="match status" value="1"/>
</dbReference>
<accession>A0A853BNW9</accession>
<sequence length="430" mass="47252">MDAPRSPDAPDTSWIRHAIWWHVYPLGFCGAPVRPAGPAPAPRLRALLDWLDYAVELGVNGLLLGPVFHSATHGYDTLDHYRIDPRLGTLADFDDLVAACRARGLRVVLDGVFSHVGAGHPALARALAAGPGSPEAELFDVDWQAPGGPRPRVFEGHGELVRLDHTRPRTADLVADVLGYWLERGVDGWRLDAAYSVDPRFWAEVCGRVRRDHPRAWFLGEVIHGDYGAFVAESRLDSVTQYELWKALWSSLAERNLFELDWALQRHNRFLDSFTPTTFVGNHDVTRIASTLGGDGAVAAPALLMCVGGVPCVYYGDEQGFTGIKEERLGGDDAVRPAFPGSPGELAPWGRGVHRAHRELIGLRRRHPWLATAATEAVALDNTRYVFRAHGRHGGAHLEVEADIAAGWHVAIRGPAGHTLWRLDAEPDRS</sequence>
<organism evidence="4 5">
    <name type="scientific">Streptomonospora nanhaiensis</name>
    <dbReference type="NCBI Taxonomy" id="1323731"/>
    <lineage>
        <taxon>Bacteria</taxon>
        <taxon>Bacillati</taxon>
        <taxon>Actinomycetota</taxon>
        <taxon>Actinomycetes</taxon>
        <taxon>Streptosporangiales</taxon>
        <taxon>Nocardiopsidaceae</taxon>
        <taxon>Streptomonospora</taxon>
    </lineage>
</organism>
<dbReference type="InterPro" id="IPR017853">
    <property type="entry name" value="GH"/>
</dbReference>
<proteinExistence type="predicted"/>
<reference evidence="4 5" key="1">
    <citation type="submission" date="2020-07" db="EMBL/GenBank/DDBJ databases">
        <title>Sequencing the genomes of 1000 actinobacteria strains.</title>
        <authorList>
            <person name="Klenk H.-P."/>
        </authorList>
    </citation>
    <scope>NUCLEOTIDE SEQUENCE [LARGE SCALE GENOMIC DNA]</scope>
    <source>
        <strain evidence="4 5">DSM 45927</strain>
    </source>
</reference>
<dbReference type="CDD" id="cd11354">
    <property type="entry name" value="AmyAc_bac_CMD_like"/>
    <property type="match status" value="1"/>
</dbReference>
<evidence type="ECO:0000256" key="2">
    <source>
        <dbReference type="ARBA" id="ARBA00023295"/>
    </source>
</evidence>
<comment type="caution">
    <text evidence="4">The sequence shown here is derived from an EMBL/GenBank/DDBJ whole genome shotgun (WGS) entry which is preliminary data.</text>
</comment>
<dbReference type="Gene3D" id="3.20.20.80">
    <property type="entry name" value="Glycosidases"/>
    <property type="match status" value="1"/>
</dbReference>
<evidence type="ECO:0000256" key="1">
    <source>
        <dbReference type="ARBA" id="ARBA00022801"/>
    </source>
</evidence>
<dbReference type="GO" id="GO:0016798">
    <property type="term" value="F:hydrolase activity, acting on glycosyl bonds"/>
    <property type="evidence" value="ECO:0007669"/>
    <property type="project" value="UniProtKB-KW"/>
</dbReference>
<dbReference type="InterPro" id="IPR006047">
    <property type="entry name" value="GH13_cat_dom"/>
</dbReference>
<dbReference type="RefSeq" id="WP_179767612.1">
    <property type="nucleotide sequence ID" value="NZ_JACCFO010000001.1"/>
</dbReference>
<keyword evidence="5" id="KW-1185">Reference proteome</keyword>
<dbReference type="PANTHER" id="PTHR10357:SF210">
    <property type="entry name" value="MALTODEXTRIN GLUCOSIDASE"/>
    <property type="match status" value="1"/>
</dbReference>
<gene>
    <name evidence="4" type="ORF">HNR12_002488</name>
</gene>